<evidence type="ECO:0000313" key="3">
    <source>
        <dbReference type="Proteomes" id="UP000817854"/>
    </source>
</evidence>
<reference evidence="2 3" key="2">
    <citation type="submission" date="2019-05" db="EMBL/GenBank/DDBJ databases">
        <authorList>
            <person name="Lianzixin W."/>
        </authorList>
    </citation>
    <scope>NUCLEOTIDE SEQUENCE [LARGE SCALE GENOMIC DNA]</scope>
    <source>
        <strain evidence="2 3">EC11</strain>
    </source>
</reference>
<dbReference type="Proteomes" id="UP000817854">
    <property type="component" value="Unassembled WGS sequence"/>
</dbReference>
<comment type="caution">
    <text evidence="2">The sequence shown here is derived from an EMBL/GenBank/DDBJ whole genome shotgun (WGS) entry which is preliminary data.</text>
</comment>
<sequence length="90" mass="10627">MITKEKAKEIAESFIKNRKLEYVRLNHAPVSFYENDEILHGKRKGEILDVYVYHYTMPGVLEETGNLIYLDAKTGEILCIQTHHWYLDIE</sequence>
<reference evidence="3" key="1">
    <citation type="submission" date="2019-05" db="EMBL/GenBank/DDBJ databases">
        <title>Flavobacterium profundi sp. nov., isolated from a deep-sea seamount.</title>
        <authorList>
            <person name="Zhang D.-C."/>
        </authorList>
    </citation>
    <scope>NUCLEOTIDE SEQUENCE [LARGE SCALE GENOMIC DNA]</scope>
    <source>
        <strain evidence="3">EC11</strain>
    </source>
</reference>
<dbReference type="Pfam" id="PF03413">
    <property type="entry name" value="PepSY"/>
    <property type="match status" value="1"/>
</dbReference>
<feature type="domain" description="PepSY" evidence="1">
    <location>
        <begin position="2"/>
        <end position="78"/>
    </location>
</feature>
<reference evidence="2 3" key="3">
    <citation type="submission" date="2020-02" db="EMBL/GenBank/DDBJ databases">
        <title>Flavobacterium profundi sp. nov., isolated from a deep-sea seamount.</title>
        <authorList>
            <person name="Zhang D.-C."/>
        </authorList>
    </citation>
    <scope>NUCLEOTIDE SEQUENCE [LARGE SCALE GENOMIC DNA]</scope>
    <source>
        <strain evidence="2 3">EC11</strain>
    </source>
</reference>
<organism evidence="2 3">
    <name type="scientific">Flavobacterium jejuense</name>
    <dbReference type="NCBI Taxonomy" id="1544455"/>
    <lineage>
        <taxon>Bacteria</taxon>
        <taxon>Pseudomonadati</taxon>
        <taxon>Bacteroidota</taxon>
        <taxon>Flavobacteriia</taxon>
        <taxon>Flavobacteriales</taxon>
        <taxon>Flavobacteriaceae</taxon>
        <taxon>Flavobacterium</taxon>
    </lineage>
</organism>
<keyword evidence="3" id="KW-1185">Reference proteome</keyword>
<accession>A0ABX0IUP8</accession>
<evidence type="ECO:0000313" key="2">
    <source>
        <dbReference type="EMBL" id="NHN25539.1"/>
    </source>
</evidence>
<dbReference type="EMBL" id="VEVQ02000004">
    <property type="protein sequence ID" value="NHN25539.1"/>
    <property type="molecule type" value="Genomic_DNA"/>
</dbReference>
<protein>
    <recommendedName>
        <fullName evidence="1">PepSY domain-containing protein</fullName>
    </recommendedName>
</protein>
<evidence type="ECO:0000259" key="1">
    <source>
        <dbReference type="Pfam" id="PF03413"/>
    </source>
</evidence>
<dbReference type="InterPro" id="IPR025711">
    <property type="entry name" value="PepSY"/>
</dbReference>
<dbReference type="RefSeq" id="WP_140961799.1">
    <property type="nucleotide sequence ID" value="NZ_VEVQ02000004.1"/>
</dbReference>
<gene>
    <name evidence="2" type="ORF">FIA58_007605</name>
</gene>
<proteinExistence type="predicted"/>
<name>A0ABX0IUP8_9FLAO</name>